<name>A0A518H442_9BACT</name>
<dbReference type="AlphaFoldDB" id="A0A518H442"/>
<sequence length="98" mass="11165">MRSKRERCPECEKRRVLGPDGICRRCSAEFYRGATCSRCDVDLDDWGYCPNDRCPFFARHQDEGGAEDEPVTPEERDYIERVVTPRLSGGHPEPGGES</sequence>
<dbReference type="RefSeq" id="WP_145271279.1">
    <property type="nucleotide sequence ID" value="NZ_CP036426.1"/>
</dbReference>
<organism evidence="2 3">
    <name type="scientific">Tautonia plasticadhaerens</name>
    <dbReference type="NCBI Taxonomy" id="2527974"/>
    <lineage>
        <taxon>Bacteria</taxon>
        <taxon>Pseudomonadati</taxon>
        <taxon>Planctomycetota</taxon>
        <taxon>Planctomycetia</taxon>
        <taxon>Isosphaerales</taxon>
        <taxon>Isosphaeraceae</taxon>
        <taxon>Tautonia</taxon>
    </lineage>
</organism>
<gene>
    <name evidence="2" type="ORF">ElP_34910</name>
</gene>
<dbReference type="EMBL" id="CP036426">
    <property type="protein sequence ID" value="QDV35587.1"/>
    <property type="molecule type" value="Genomic_DNA"/>
</dbReference>
<keyword evidence="3" id="KW-1185">Reference proteome</keyword>
<reference evidence="2 3" key="1">
    <citation type="submission" date="2019-02" db="EMBL/GenBank/DDBJ databases">
        <title>Deep-cultivation of Planctomycetes and their phenomic and genomic characterization uncovers novel biology.</title>
        <authorList>
            <person name="Wiegand S."/>
            <person name="Jogler M."/>
            <person name="Boedeker C."/>
            <person name="Pinto D."/>
            <person name="Vollmers J."/>
            <person name="Rivas-Marin E."/>
            <person name="Kohn T."/>
            <person name="Peeters S.H."/>
            <person name="Heuer A."/>
            <person name="Rast P."/>
            <person name="Oberbeckmann S."/>
            <person name="Bunk B."/>
            <person name="Jeske O."/>
            <person name="Meyerdierks A."/>
            <person name="Storesund J.E."/>
            <person name="Kallscheuer N."/>
            <person name="Luecker S."/>
            <person name="Lage O.M."/>
            <person name="Pohl T."/>
            <person name="Merkel B.J."/>
            <person name="Hornburger P."/>
            <person name="Mueller R.-W."/>
            <person name="Bruemmer F."/>
            <person name="Labrenz M."/>
            <person name="Spormann A.M."/>
            <person name="Op den Camp H."/>
            <person name="Overmann J."/>
            <person name="Amann R."/>
            <person name="Jetten M.S.M."/>
            <person name="Mascher T."/>
            <person name="Medema M.H."/>
            <person name="Devos D.P."/>
            <person name="Kaster A.-K."/>
            <person name="Ovreas L."/>
            <person name="Rohde M."/>
            <person name="Galperin M.Y."/>
            <person name="Jogler C."/>
        </authorList>
    </citation>
    <scope>NUCLEOTIDE SEQUENCE [LARGE SCALE GENOMIC DNA]</scope>
    <source>
        <strain evidence="2 3">ElP</strain>
    </source>
</reference>
<evidence type="ECO:0000256" key="1">
    <source>
        <dbReference type="SAM" id="MobiDB-lite"/>
    </source>
</evidence>
<protein>
    <submittedName>
        <fullName evidence="2">Uncharacterized protein</fullName>
    </submittedName>
</protein>
<accession>A0A518H442</accession>
<evidence type="ECO:0000313" key="2">
    <source>
        <dbReference type="EMBL" id="QDV35587.1"/>
    </source>
</evidence>
<dbReference type="KEGG" id="tpla:ElP_34910"/>
<dbReference type="Proteomes" id="UP000317835">
    <property type="component" value="Chromosome"/>
</dbReference>
<feature type="region of interest" description="Disordered" evidence="1">
    <location>
        <begin position="60"/>
        <end position="98"/>
    </location>
</feature>
<evidence type="ECO:0000313" key="3">
    <source>
        <dbReference type="Proteomes" id="UP000317835"/>
    </source>
</evidence>
<proteinExistence type="predicted"/>